<dbReference type="AlphaFoldDB" id="A0A086T0U6"/>
<evidence type="ECO:0000259" key="2">
    <source>
        <dbReference type="PROSITE" id="PS50181"/>
    </source>
</evidence>
<evidence type="ECO:0000313" key="3">
    <source>
        <dbReference type="EMBL" id="KFH42978.1"/>
    </source>
</evidence>
<proteinExistence type="predicted"/>
<feature type="region of interest" description="Disordered" evidence="1">
    <location>
        <begin position="436"/>
        <end position="459"/>
    </location>
</feature>
<keyword evidence="4" id="KW-1185">Reference proteome</keyword>
<dbReference type="InterPro" id="IPR036047">
    <property type="entry name" value="F-box-like_dom_sf"/>
</dbReference>
<name>A0A086T0U6_HAPC1</name>
<dbReference type="Proteomes" id="UP000029964">
    <property type="component" value="Unassembled WGS sequence"/>
</dbReference>
<protein>
    <recommendedName>
        <fullName evidence="2">F-box domain-containing protein</fullName>
    </recommendedName>
</protein>
<sequence length="570" mass="64390">MNLLDLPYTLFLEIITYLSATDTIRCRRISTQAHQALTRQDLSISLILTHFPRSLEGRLLRDLHVREDTQSGSRTVILGGGVSVVDWAAVFARLARRYVHLGAATPWRSLKLETLRDAVRLRPVAIWDRFLRLDGRTAPFSHCDPVWTYDPAETLLVYPAPDGLGYQARDLETGEQVAVPFDLEGKVVRRVRLRDGVLVVEWCEEEGYHALSEMERAHRHYATAYDVRRRGQRDGVLPLRSEESGSNGRSLSMWDITFRSEWKIHYLGLPLGDHDRFFSTHNATHYAVYIWQPRRSAWGDDGPLERLIIWELGKPSAYRPSRDPAEQHRPSPELGGPRVIRRLVNHELEAWGIRQSDTPSLRGLFLDGCTWDGHTNSACGHVFLHEEDHRWSSGPQCSPNPPRLHSVKSTGIPLQGDGPRWVDDCGGSGDDGMGFCWRGPRRPGKRSGEDVAGEGRESWPGRAPCWRHDDFPYLTVSEMFDPAAGVRISARHCFMLETLSVHVRPKLRVAGADWGGGCVGPGTRIEGPDGDEVQFGDEWWCELLGKGFICGDERWIVGTDEEGDITVLQF</sequence>
<dbReference type="STRING" id="857340.A0A086T0U6"/>
<dbReference type="PROSITE" id="PS50181">
    <property type="entry name" value="FBOX"/>
    <property type="match status" value="1"/>
</dbReference>
<dbReference type="Pfam" id="PF00646">
    <property type="entry name" value="F-box"/>
    <property type="match status" value="1"/>
</dbReference>
<dbReference type="EMBL" id="JPKY01000080">
    <property type="protein sequence ID" value="KFH42978.1"/>
    <property type="molecule type" value="Genomic_DNA"/>
</dbReference>
<dbReference type="SUPFAM" id="SSF81383">
    <property type="entry name" value="F-box domain"/>
    <property type="match status" value="1"/>
</dbReference>
<feature type="compositionally biased region" description="Basic and acidic residues" evidence="1">
    <location>
        <begin position="446"/>
        <end position="459"/>
    </location>
</feature>
<evidence type="ECO:0000313" key="4">
    <source>
        <dbReference type="Proteomes" id="UP000029964"/>
    </source>
</evidence>
<reference evidence="4" key="1">
    <citation type="journal article" date="2014" name="Genome Announc.">
        <title>Genome sequence and annotation of Acremonium chrysogenum, producer of the beta-lactam antibiotic cephalosporin C.</title>
        <authorList>
            <person name="Terfehr D."/>
            <person name="Dahlmann T.A."/>
            <person name="Specht T."/>
            <person name="Zadra I."/>
            <person name="Kuernsteiner H."/>
            <person name="Kueck U."/>
        </authorList>
    </citation>
    <scope>NUCLEOTIDE SEQUENCE [LARGE SCALE GENOMIC DNA]</scope>
    <source>
        <strain evidence="4">ATCC 11550 / CBS 779.69 / DSM 880 / IAM 14645 / JCM 23072 / IMI 49137</strain>
    </source>
</reference>
<dbReference type="HOGENOM" id="CLU_020490_0_1_1"/>
<gene>
    <name evidence="3" type="ORF">ACRE_062610</name>
</gene>
<evidence type="ECO:0000256" key="1">
    <source>
        <dbReference type="SAM" id="MobiDB-lite"/>
    </source>
</evidence>
<comment type="caution">
    <text evidence="3">The sequence shown here is derived from an EMBL/GenBank/DDBJ whole genome shotgun (WGS) entry which is preliminary data.</text>
</comment>
<dbReference type="InterPro" id="IPR001810">
    <property type="entry name" value="F-box_dom"/>
</dbReference>
<feature type="domain" description="F-box" evidence="2">
    <location>
        <begin position="1"/>
        <end position="47"/>
    </location>
</feature>
<accession>A0A086T0U6</accession>
<organism evidence="3 4">
    <name type="scientific">Hapsidospora chrysogenum (strain ATCC 11550 / CBS 779.69 / DSM 880 / IAM 14645 / JCM 23072 / IMI 49137)</name>
    <name type="common">Acremonium chrysogenum</name>
    <dbReference type="NCBI Taxonomy" id="857340"/>
    <lineage>
        <taxon>Eukaryota</taxon>
        <taxon>Fungi</taxon>
        <taxon>Dikarya</taxon>
        <taxon>Ascomycota</taxon>
        <taxon>Pezizomycotina</taxon>
        <taxon>Sordariomycetes</taxon>
        <taxon>Hypocreomycetidae</taxon>
        <taxon>Hypocreales</taxon>
        <taxon>Bionectriaceae</taxon>
        <taxon>Hapsidospora</taxon>
    </lineage>
</organism>
<dbReference type="OrthoDB" id="5334391at2759"/>